<dbReference type="Pfam" id="PF25355">
    <property type="entry name" value="DUF7882"/>
    <property type="match status" value="1"/>
</dbReference>
<keyword evidence="3" id="KW-1185">Reference proteome</keyword>
<name>A0ABP7ZH51_9MICO</name>
<comment type="caution">
    <text evidence="2">The sequence shown here is derived from an EMBL/GenBank/DDBJ whole genome shotgun (WGS) entry which is preliminary data.</text>
</comment>
<accession>A0ABP7ZH51</accession>
<sequence>MGYLVYGSGAEHEVEDRALAHLKIAIVAKLRLQESFLVNFSIPAERGSGRISLWISPAIPLAFRFSGSRPPELNRVWIDAMSRSAHGVRGMVLMGENEAADYLKAAGGLSGL</sequence>
<dbReference type="RefSeq" id="WP_344790598.1">
    <property type="nucleotide sequence ID" value="NZ_BAABBV010000001.1"/>
</dbReference>
<organism evidence="2 3">
    <name type="scientific">Gryllotalpicola daejeonensis</name>
    <dbReference type="NCBI Taxonomy" id="993087"/>
    <lineage>
        <taxon>Bacteria</taxon>
        <taxon>Bacillati</taxon>
        <taxon>Actinomycetota</taxon>
        <taxon>Actinomycetes</taxon>
        <taxon>Micrococcales</taxon>
        <taxon>Microbacteriaceae</taxon>
        <taxon>Gryllotalpicola</taxon>
    </lineage>
</organism>
<protein>
    <recommendedName>
        <fullName evidence="1">DUF7882 domain-containing protein</fullName>
    </recommendedName>
</protein>
<dbReference type="Proteomes" id="UP001415169">
    <property type="component" value="Unassembled WGS sequence"/>
</dbReference>
<reference evidence="2" key="1">
    <citation type="journal article" date="2014" name="Int. J. Syst. Evol. Microbiol.">
        <title>Complete genome of a new Firmicutes species belonging to the dominant human colonic microbiota ('Ruminococcus bicirculans') reveals two chromosomes and a selective capacity to utilize plant glucans.</title>
        <authorList>
            <consortium name="NISC Comparative Sequencing Program"/>
            <person name="Wegmann U."/>
            <person name="Louis P."/>
            <person name="Goesmann A."/>
            <person name="Henrissat B."/>
            <person name="Duncan S.H."/>
            <person name="Flint H.J."/>
        </authorList>
    </citation>
    <scope>NUCLEOTIDE SEQUENCE</scope>
    <source>
        <strain evidence="2">JCM 17590</strain>
    </source>
</reference>
<dbReference type="EMBL" id="BAABBV010000001">
    <property type="protein sequence ID" value="GAA4157670.1"/>
    <property type="molecule type" value="Genomic_DNA"/>
</dbReference>
<proteinExistence type="predicted"/>
<dbReference type="InterPro" id="IPR057204">
    <property type="entry name" value="DUF7882"/>
</dbReference>
<feature type="domain" description="DUF7882" evidence="1">
    <location>
        <begin position="1"/>
        <end position="95"/>
    </location>
</feature>
<evidence type="ECO:0000313" key="3">
    <source>
        <dbReference type="Proteomes" id="UP001415169"/>
    </source>
</evidence>
<evidence type="ECO:0000313" key="2">
    <source>
        <dbReference type="EMBL" id="GAA4157670.1"/>
    </source>
</evidence>
<reference evidence="2" key="2">
    <citation type="submission" date="2023-12" db="EMBL/GenBank/DDBJ databases">
        <authorList>
            <person name="Sun Q."/>
            <person name="Inoue M."/>
        </authorList>
    </citation>
    <scope>NUCLEOTIDE SEQUENCE</scope>
    <source>
        <strain evidence="2">JCM 17590</strain>
    </source>
</reference>
<gene>
    <name evidence="2" type="ORF">GCM10022286_09490</name>
</gene>
<evidence type="ECO:0000259" key="1">
    <source>
        <dbReference type="Pfam" id="PF25355"/>
    </source>
</evidence>